<sequence length="603" mass="67555">MVEPLRSIGEHGVIGDMETAALVATDGTIDYLCWPNLDSPTIFADLLDPEKGGGFSIKPKLAHARNLQLYIPDTNVLITRWLAEEGNAEIVDLMTDPETQVGRATPLRGIIRRVTAIQGTVEFEACCAPRFDYARQVPDIEDIDGGVRFTGSDLSLRLFSSAPMTLGRGEASSTFTLEAGQSAWFVLGDDGLQRPDNERVEAEVEATTSAWRNLAAKATYTGRWREEVLRSALALKLLTSRQHGSVAAAATFSLPETSGGERNWDYRATWIRDASFTVYAFMRLGYVEEAQHFAQWAGKRVMASDEEHPLRIMYALDGTEAQDEQELSHLAGYANSRPVRVGNAAHSQTQLDIYGELLDSVYLSNKYGQAISHQGWQHVRSIIDYVMEHWEEPDAGIWEIRSEPRHFLHSRVMCWVALDRAIRLATKRSLPAPLVQWADCRDRIKEDVWANFRHPEHGYFVQERGGTELDAALLMMPLVRFVSSTDPVWLQTLDAIGEQLSYDGLVYRYRNQDGLDGKEGAFTTCTFWYAECQARAGRLDEARLTLAKGMRYANALGLFAEETDARGLLLGNFPQALTHLAFISAAFFTDRQLDPGHKANWQP</sequence>
<dbReference type="OrthoDB" id="3902805at2"/>
<keyword evidence="4" id="KW-1185">Reference proteome</keyword>
<keyword evidence="3" id="KW-0378">Hydrolase</keyword>
<reference evidence="3 4" key="1">
    <citation type="submission" date="2019-03" db="EMBL/GenBank/DDBJ databases">
        <title>Rhizobium sp. nov., an bacterium isolated from biocrust in Mu Us Desert.</title>
        <authorList>
            <person name="Lixiong L."/>
        </authorList>
    </citation>
    <scope>NUCLEOTIDE SEQUENCE [LARGE SCALE GENOMIC DNA]</scope>
    <source>
        <strain evidence="3 4">SPY-1</strain>
    </source>
</reference>
<dbReference type="GO" id="GO:0005975">
    <property type="term" value="P:carbohydrate metabolic process"/>
    <property type="evidence" value="ECO:0007669"/>
    <property type="project" value="InterPro"/>
</dbReference>
<dbReference type="Proteomes" id="UP000295238">
    <property type="component" value="Unassembled WGS sequence"/>
</dbReference>
<name>A0A4R5U6C0_9HYPH</name>
<dbReference type="InterPro" id="IPR045582">
    <property type="entry name" value="Trehalase-like_N"/>
</dbReference>
<dbReference type="InterPro" id="IPR011613">
    <property type="entry name" value="GH15-like"/>
</dbReference>
<dbReference type="InterPro" id="IPR008928">
    <property type="entry name" value="6-hairpin_glycosidase_sf"/>
</dbReference>
<feature type="domain" description="Trehalase-like N-terminal" evidence="2">
    <location>
        <begin position="8"/>
        <end position="160"/>
    </location>
</feature>
<evidence type="ECO:0000313" key="4">
    <source>
        <dbReference type="Proteomes" id="UP000295238"/>
    </source>
</evidence>
<dbReference type="Pfam" id="PF19291">
    <property type="entry name" value="TREH_N"/>
    <property type="match status" value="1"/>
</dbReference>
<dbReference type="Gene3D" id="1.50.10.10">
    <property type="match status" value="1"/>
</dbReference>
<dbReference type="InterPro" id="IPR012341">
    <property type="entry name" value="6hp_glycosidase-like_sf"/>
</dbReference>
<accession>A0A4R5U6C0</accession>
<feature type="domain" description="GH15-like" evidence="1">
    <location>
        <begin position="225"/>
        <end position="586"/>
    </location>
</feature>
<dbReference type="AlphaFoldDB" id="A0A4R5U6C0"/>
<organism evidence="3 4">
    <name type="scientific">Rhizobium deserti</name>
    <dbReference type="NCBI Taxonomy" id="2547961"/>
    <lineage>
        <taxon>Bacteria</taxon>
        <taxon>Pseudomonadati</taxon>
        <taxon>Pseudomonadota</taxon>
        <taxon>Alphaproteobacteria</taxon>
        <taxon>Hyphomicrobiales</taxon>
        <taxon>Rhizobiaceae</taxon>
        <taxon>Rhizobium/Agrobacterium group</taxon>
        <taxon>Rhizobium</taxon>
    </lineage>
</organism>
<protein>
    <submittedName>
        <fullName evidence="3">Glycoside hydrolase family 15 protein</fullName>
    </submittedName>
</protein>
<evidence type="ECO:0000313" key="3">
    <source>
        <dbReference type="EMBL" id="TDK29614.1"/>
    </source>
</evidence>
<dbReference type="RefSeq" id="WP_133318434.1">
    <property type="nucleotide sequence ID" value="NZ_SMTL01000011.1"/>
</dbReference>
<evidence type="ECO:0000259" key="1">
    <source>
        <dbReference type="Pfam" id="PF00723"/>
    </source>
</evidence>
<dbReference type="PANTHER" id="PTHR31616">
    <property type="entry name" value="TREHALASE"/>
    <property type="match status" value="1"/>
</dbReference>
<dbReference type="EMBL" id="SMTL01000011">
    <property type="protein sequence ID" value="TDK29614.1"/>
    <property type="molecule type" value="Genomic_DNA"/>
</dbReference>
<dbReference type="PANTHER" id="PTHR31616:SF0">
    <property type="entry name" value="GLUCAN 1,4-ALPHA-GLUCOSIDASE"/>
    <property type="match status" value="1"/>
</dbReference>
<dbReference type="GO" id="GO:0004553">
    <property type="term" value="F:hydrolase activity, hydrolyzing O-glycosyl compounds"/>
    <property type="evidence" value="ECO:0007669"/>
    <property type="project" value="UniProtKB-ARBA"/>
</dbReference>
<comment type="caution">
    <text evidence="3">The sequence shown here is derived from an EMBL/GenBank/DDBJ whole genome shotgun (WGS) entry which is preliminary data.</text>
</comment>
<proteinExistence type="predicted"/>
<evidence type="ECO:0000259" key="2">
    <source>
        <dbReference type="Pfam" id="PF19291"/>
    </source>
</evidence>
<gene>
    <name evidence="3" type="ORF">E2F50_22515</name>
</gene>
<dbReference type="Pfam" id="PF00723">
    <property type="entry name" value="Glyco_hydro_15"/>
    <property type="match status" value="1"/>
</dbReference>
<dbReference type="SUPFAM" id="SSF48208">
    <property type="entry name" value="Six-hairpin glycosidases"/>
    <property type="match status" value="1"/>
</dbReference>